<reference evidence="3 4" key="1">
    <citation type="submission" date="2018-08" db="EMBL/GenBank/DDBJ databases">
        <title>Chryseobacterium nematophagum: a novel matrix digesting pathogen of nematodes.</title>
        <authorList>
            <person name="Page A."/>
            <person name="Roberts M."/>
            <person name="Felix M.-A."/>
            <person name="Weir W."/>
        </authorList>
    </citation>
    <scope>NUCLEOTIDE SEQUENCE [LARGE SCALE GENOMIC DNA]</scope>
    <source>
        <strain evidence="3 4">JUb275</strain>
    </source>
</reference>
<keyword evidence="4" id="KW-1185">Reference proteome</keyword>
<dbReference type="InterPro" id="IPR003961">
    <property type="entry name" value="FN3_dom"/>
</dbReference>
<dbReference type="InterPro" id="IPR045474">
    <property type="entry name" value="GEVED"/>
</dbReference>
<dbReference type="GO" id="GO:0008237">
    <property type="term" value="F:metallopeptidase activity"/>
    <property type="evidence" value="ECO:0007669"/>
    <property type="project" value="InterPro"/>
</dbReference>
<dbReference type="InterPro" id="IPR024079">
    <property type="entry name" value="MetalloPept_cat_dom_sf"/>
</dbReference>
<dbReference type="InterPro" id="IPR013783">
    <property type="entry name" value="Ig-like_fold"/>
</dbReference>
<dbReference type="InterPro" id="IPR026444">
    <property type="entry name" value="Secre_tail"/>
</dbReference>
<dbReference type="PROSITE" id="PS50853">
    <property type="entry name" value="FN3"/>
    <property type="match status" value="1"/>
</dbReference>
<dbReference type="AlphaFoldDB" id="A0A3M7L7C8"/>
<evidence type="ECO:0000313" key="4">
    <source>
        <dbReference type="Proteomes" id="UP000267524"/>
    </source>
</evidence>
<proteinExistence type="predicted"/>
<name>A0A3M7L7C8_9FLAO</name>
<dbReference type="CDD" id="cd00063">
    <property type="entry name" value="FN3"/>
    <property type="match status" value="1"/>
</dbReference>
<evidence type="ECO:0000259" key="2">
    <source>
        <dbReference type="PROSITE" id="PS50853"/>
    </source>
</evidence>
<gene>
    <name evidence="3" type="ORF">D1632_13710</name>
</gene>
<keyword evidence="1" id="KW-0732">Signal</keyword>
<dbReference type="RefSeq" id="WP_122548284.1">
    <property type="nucleotide sequence ID" value="NZ_QWIV01000014.1"/>
</dbReference>
<dbReference type="SUPFAM" id="SSF55486">
    <property type="entry name" value="Metalloproteases ('zincins'), catalytic domain"/>
    <property type="match status" value="1"/>
</dbReference>
<dbReference type="Pfam" id="PF20009">
    <property type="entry name" value="GEVED"/>
    <property type="match status" value="1"/>
</dbReference>
<evidence type="ECO:0000313" key="3">
    <source>
        <dbReference type="EMBL" id="RMZ58648.1"/>
    </source>
</evidence>
<dbReference type="Proteomes" id="UP000267524">
    <property type="component" value="Unassembled WGS sequence"/>
</dbReference>
<organism evidence="3 4">
    <name type="scientific">Chryseobacterium nematophagum</name>
    <dbReference type="NCBI Taxonomy" id="2305228"/>
    <lineage>
        <taxon>Bacteria</taxon>
        <taxon>Pseudomonadati</taxon>
        <taxon>Bacteroidota</taxon>
        <taxon>Flavobacteriia</taxon>
        <taxon>Flavobacteriales</taxon>
        <taxon>Weeksellaceae</taxon>
        <taxon>Chryseobacterium group</taxon>
        <taxon>Chryseobacterium</taxon>
    </lineage>
</organism>
<dbReference type="InterPro" id="IPR036116">
    <property type="entry name" value="FN3_sf"/>
</dbReference>
<dbReference type="NCBIfam" id="TIGR04183">
    <property type="entry name" value="Por_Secre_tail"/>
    <property type="match status" value="1"/>
</dbReference>
<dbReference type="SUPFAM" id="SSF49265">
    <property type="entry name" value="Fibronectin type III"/>
    <property type="match status" value="1"/>
</dbReference>
<feature type="domain" description="Fibronectin type-III" evidence="2">
    <location>
        <begin position="646"/>
        <end position="731"/>
    </location>
</feature>
<dbReference type="EMBL" id="QWIV01000014">
    <property type="protein sequence ID" value="RMZ58648.1"/>
    <property type="molecule type" value="Genomic_DNA"/>
</dbReference>
<dbReference type="SMART" id="SM00060">
    <property type="entry name" value="FN3"/>
    <property type="match status" value="1"/>
</dbReference>
<protein>
    <submittedName>
        <fullName evidence="3">T9SS C-terminal target domain-containing protein</fullName>
    </submittedName>
</protein>
<sequence>MKQIITLLMCGFLGGNLFSQWIAINSQGLFNKPPDKKAYYKLDFDLMCSLLKNAQETGKNAKAIEISLPTVEGKIERFAVYSFPVVVKELAIQYQLGSYVGVGIDDPSKYVRFSVAPHDFQSMIFKNGESEFIETQAQDKTIYVVHTGSKGNTDFACGVDENSISVKQLEQLREQGKIFTHQPTDFSKSPDQKFRTMRLALSTTGDYMAFHGGTVSGALAGINATMTRVNGILEKDLALHLDVQNFPTLIYTDSATDPYSTDGADNNVWNLELQNVLTTTIGNANYDIGHLLVGHQSPTSGMAGNAGCIGCICLDPATTTTIGKGSAFSSSDVPQGDYFDVTIVAHEFGHQLGATHTFSDHLEGAGTNVEPGFGFTIMSYGGSNIGPYYHYASMRQMMTNLINTTCDVEIPISNNPPVIVPLPISYMIPKGTAFVLSASVTDPEGDPMSYTWDEMDNAESPVNDVTGNNTTGGLFRSLLPGNSPTRYFPKLSSVLDGNLTIPSDWETVSNVSRLMNFSLTVRDNHPIANQQQTQTTTQFVLVRDDGPFKINTSQVDPSTPSLIEWDVVNTNGAPYNVANVKIDYTTDNGSNWTILAASTPNDGSESFSFPVSLNNQTIKLRVSAIDNVFYAVGKIIVTNGVCSTVIPANAVVGDITLSSAIISWDPVANATYQIRYKKSVDISWSQTTSVTNTITLNDLEGNTQYDVQISTVCSSTASAFSNTVNFTTSDYCFASSLGDPNDYISNVTLANINNSSGASSYTNYTTDPSKQINLNVGTNYNLSVTKSWLNTAPRANMVSTWIDFNNNGLFEDAEAVMLAPNELNPNPVVTNFTVPSNAILNRPLRMRVVLMYPSLGGPVDIPYPCAPVDVGEVENYTVVVGDVLSTNNVEEFSNGIQLYPNPVSDVLWITHVSDRAVYKVCSTVGQLVMKGRVVTSQINVSELATGEYMITIEEKGKNIIKSKFIKK</sequence>
<dbReference type="Pfam" id="PF00041">
    <property type="entry name" value="fn3"/>
    <property type="match status" value="1"/>
</dbReference>
<accession>A0A3M7L7C8</accession>
<dbReference type="Gene3D" id="2.60.40.10">
    <property type="entry name" value="Immunoglobulins"/>
    <property type="match status" value="2"/>
</dbReference>
<dbReference type="Pfam" id="PF18962">
    <property type="entry name" value="Por_Secre_tail"/>
    <property type="match status" value="1"/>
</dbReference>
<dbReference type="Pfam" id="PF13583">
    <property type="entry name" value="Reprolysin_4"/>
    <property type="match status" value="1"/>
</dbReference>
<evidence type="ECO:0000256" key="1">
    <source>
        <dbReference type="ARBA" id="ARBA00022729"/>
    </source>
</evidence>
<dbReference type="Gene3D" id="3.40.390.10">
    <property type="entry name" value="Collagenase (Catalytic Domain)"/>
    <property type="match status" value="1"/>
</dbReference>
<comment type="caution">
    <text evidence="3">The sequence shown here is derived from an EMBL/GenBank/DDBJ whole genome shotgun (WGS) entry which is preliminary data.</text>
</comment>